<dbReference type="AlphaFoldDB" id="A0A814VN19"/>
<evidence type="ECO:0000259" key="2">
    <source>
        <dbReference type="PROSITE" id="PS51698"/>
    </source>
</evidence>
<evidence type="ECO:0000256" key="1">
    <source>
        <dbReference type="SAM" id="Phobius"/>
    </source>
</evidence>
<dbReference type="GO" id="GO:0016567">
    <property type="term" value="P:protein ubiquitination"/>
    <property type="evidence" value="ECO:0007669"/>
    <property type="project" value="InterPro"/>
</dbReference>
<dbReference type="EMBL" id="CAJNOK010019148">
    <property type="protein sequence ID" value="CAF1294417.1"/>
    <property type="molecule type" value="Genomic_DNA"/>
</dbReference>
<dbReference type="GO" id="GO:0004842">
    <property type="term" value="F:ubiquitin-protein transferase activity"/>
    <property type="evidence" value="ECO:0007669"/>
    <property type="project" value="InterPro"/>
</dbReference>
<dbReference type="CDD" id="cd16655">
    <property type="entry name" value="RING-Ubox_WDSUB1-like"/>
    <property type="match status" value="1"/>
</dbReference>
<accession>A0A814VN19</accession>
<dbReference type="Gene3D" id="3.40.50.300">
    <property type="entry name" value="P-loop containing nucleotide triphosphate hydrolases"/>
    <property type="match status" value="1"/>
</dbReference>
<dbReference type="PROSITE" id="PS51698">
    <property type="entry name" value="U_BOX"/>
    <property type="match status" value="1"/>
</dbReference>
<reference evidence="3" key="1">
    <citation type="submission" date="2021-02" db="EMBL/GenBank/DDBJ databases">
        <authorList>
            <person name="Nowell W R."/>
        </authorList>
    </citation>
    <scope>NUCLEOTIDE SEQUENCE</scope>
</reference>
<proteinExistence type="predicted"/>
<gene>
    <name evidence="3" type="ORF">GPM918_LOCUS23125</name>
    <name evidence="4" type="ORF">OVA965_LOCUS28249</name>
    <name evidence="5" type="ORF">SRO942_LOCUS23124</name>
    <name evidence="6" type="ORF">TMI583_LOCUS28998</name>
</gene>
<dbReference type="SMART" id="SM00504">
    <property type="entry name" value="Ubox"/>
    <property type="match status" value="1"/>
</dbReference>
<evidence type="ECO:0000313" key="6">
    <source>
        <dbReference type="EMBL" id="CAF4099567.1"/>
    </source>
</evidence>
<dbReference type="SUPFAM" id="SSF52540">
    <property type="entry name" value="P-loop containing nucleoside triphosphate hydrolases"/>
    <property type="match status" value="1"/>
</dbReference>
<dbReference type="InterPro" id="IPR027417">
    <property type="entry name" value="P-loop_NTPase"/>
</dbReference>
<evidence type="ECO:0000313" key="5">
    <source>
        <dbReference type="EMBL" id="CAF3953683.1"/>
    </source>
</evidence>
<dbReference type="Gene3D" id="3.30.40.10">
    <property type="entry name" value="Zinc/RING finger domain, C3HC4 (zinc finger)"/>
    <property type="match status" value="1"/>
</dbReference>
<dbReference type="InterPro" id="IPR013083">
    <property type="entry name" value="Znf_RING/FYVE/PHD"/>
</dbReference>
<keyword evidence="1" id="KW-0812">Transmembrane</keyword>
<sequence length="278" mass="31019">MDTNTQANIVRETLTCPITLEVFRDPVRATDGHVYERAAIIRWIETHGTSPLTREPLNVADLQVDEHLKYLASQRRPSKISSVTQDETVILPAFYGMGSDSTHPSGNTANMENLPMNPKKRFWSALCCLAIVICSGLLLAGLVTGFSIGLGYAVGGRGKLADSSTRTNVPGCDSPIKQHRDTAIQAIREADAFLFLTDGQRPDLTRDEINILKEIQSGHYQGMSRAVGIITKLDLCHTRKQYLDHYEKARLELINKGFLKQNIFAANRDIRFKMYKIA</sequence>
<dbReference type="Proteomes" id="UP000677228">
    <property type="component" value="Unassembled WGS sequence"/>
</dbReference>
<dbReference type="SUPFAM" id="SSF57850">
    <property type="entry name" value="RING/U-box"/>
    <property type="match status" value="1"/>
</dbReference>
<keyword evidence="7" id="KW-1185">Reference proteome</keyword>
<feature type="domain" description="U-box" evidence="2">
    <location>
        <begin position="9"/>
        <end position="81"/>
    </location>
</feature>
<evidence type="ECO:0000313" key="7">
    <source>
        <dbReference type="Proteomes" id="UP000663829"/>
    </source>
</evidence>
<keyword evidence="1" id="KW-1133">Transmembrane helix</keyword>
<dbReference type="EMBL" id="CAJNOQ010008146">
    <property type="protein sequence ID" value="CAF1189435.1"/>
    <property type="molecule type" value="Genomic_DNA"/>
</dbReference>
<comment type="caution">
    <text evidence="3">The sequence shown here is derived from an EMBL/GenBank/DDBJ whole genome shotgun (WGS) entry which is preliminary data.</text>
</comment>
<dbReference type="PANTHER" id="PTHR46573">
    <property type="entry name" value="WD REPEAT, SAM AND U-BOX DOMAIN-CONTAINING PROTEIN 1"/>
    <property type="match status" value="1"/>
</dbReference>
<dbReference type="EMBL" id="CAJOBC010008147">
    <property type="protein sequence ID" value="CAF3953683.1"/>
    <property type="molecule type" value="Genomic_DNA"/>
</dbReference>
<dbReference type="Proteomes" id="UP000682733">
    <property type="component" value="Unassembled WGS sequence"/>
</dbReference>
<dbReference type="PANTHER" id="PTHR46573:SF1">
    <property type="entry name" value="WD REPEAT, SAM AND U-BOX DOMAIN-CONTAINING PROTEIN 1"/>
    <property type="match status" value="1"/>
</dbReference>
<dbReference type="OrthoDB" id="10064100at2759"/>
<name>A0A814VN19_9BILA</name>
<dbReference type="Pfam" id="PF04564">
    <property type="entry name" value="U-box"/>
    <property type="match status" value="1"/>
</dbReference>
<organism evidence="3 7">
    <name type="scientific">Didymodactylos carnosus</name>
    <dbReference type="NCBI Taxonomy" id="1234261"/>
    <lineage>
        <taxon>Eukaryota</taxon>
        <taxon>Metazoa</taxon>
        <taxon>Spiralia</taxon>
        <taxon>Gnathifera</taxon>
        <taxon>Rotifera</taxon>
        <taxon>Eurotatoria</taxon>
        <taxon>Bdelloidea</taxon>
        <taxon>Philodinida</taxon>
        <taxon>Philodinidae</taxon>
        <taxon>Didymodactylos</taxon>
    </lineage>
</organism>
<evidence type="ECO:0000313" key="4">
    <source>
        <dbReference type="EMBL" id="CAF1294417.1"/>
    </source>
</evidence>
<dbReference type="Proteomes" id="UP000681722">
    <property type="component" value="Unassembled WGS sequence"/>
</dbReference>
<evidence type="ECO:0000313" key="3">
    <source>
        <dbReference type="EMBL" id="CAF1189435.1"/>
    </source>
</evidence>
<dbReference type="InterPro" id="IPR052085">
    <property type="entry name" value="WD-SAM-U-box"/>
</dbReference>
<feature type="transmembrane region" description="Helical" evidence="1">
    <location>
        <begin position="122"/>
        <end position="155"/>
    </location>
</feature>
<dbReference type="EMBL" id="CAJOBA010040719">
    <property type="protein sequence ID" value="CAF4099567.1"/>
    <property type="molecule type" value="Genomic_DNA"/>
</dbReference>
<protein>
    <recommendedName>
        <fullName evidence="2">U-box domain-containing protein</fullName>
    </recommendedName>
</protein>
<dbReference type="Proteomes" id="UP000663829">
    <property type="component" value="Unassembled WGS sequence"/>
</dbReference>
<keyword evidence="1" id="KW-0472">Membrane</keyword>
<dbReference type="InterPro" id="IPR003613">
    <property type="entry name" value="Ubox_domain"/>
</dbReference>